<gene>
    <name evidence="3" type="ORF">DD237_006492</name>
    <name evidence="2" type="ORF">DD238_006111</name>
</gene>
<dbReference type="EMBL" id="QLLG01000229">
    <property type="protein sequence ID" value="RMX65797.1"/>
    <property type="molecule type" value="Genomic_DNA"/>
</dbReference>
<proteinExistence type="predicted"/>
<sequence>MPHLTPSSARRTLTSQDVSGPNPKKRHRDIDTFDAAPKPLNPRDEATDEVTLVVSKFCSAARREMSNTFRIRFGQTSTNSTMRSPIRRYRACSDEEKQVFFPFQTETTSEMQTSAEKFRVELAPGEVWALEPTMEEKRKCFKVASAIVKVVEVLAIDATKLTVDNVIRKQSHRLISHAHEPASNTVAKWCPSKDTFQSCDLVGTVVESFYCIVVYSRSQIDCLVKLAAAGLSIRQISSTMQSFRSHAPFLLCDLVDSKELGSKNVAAAVDIDFQGARNASPQYTEEQTTEFVRLIIAANLNVTSRLLHGCWAFSLVLRASMEHAPMRSYLEFRVKVNGQGAMHNVHLVSIPAFENKCKSMMYVTLEQVLNAVLPNWRHYLIGVATEGDAQMPARVLDIVARLQTEAAAPVVYRSTSSCHQLNCIVTNFYSSLQDGCFLSGLKKLSLYIRQQPELLA</sequence>
<protein>
    <submittedName>
        <fullName evidence="2">Uncharacterized protein</fullName>
    </submittedName>
</protein>
<reference evidence="4 5" key="1">
    <citation type="submission" date="2018-06" db="EMBL/GenBank/DDBJ databases">
        <title>Comparative genomics of downy mildews reveals potential adaptations to biotrophy.</title>
        <authorList>
            <person name="Fletcher K."/>
            <person name="Klosterman S.J."/>
            <person name="Derevnina L."/>
            <person name="Martin F."/>
            <person name="Koike S."/>
            <person name="Reyes Chin-Wo S."/>
            <person name="Mou B."/>
            <person name="Michelmore R."/>
        </authorList>
    </citation>
    <scope>NUCLEOTIDE SEQUENCE [LARGE SCALE GENOMIC DNA]</scope>
    <source>
        <strain evidence="3 5">R13</strain>
        <strain evidence="2 4">R14</strain>
    </source>
</reference>
<accession>A0A3M6VHD7</accession>
<feature type="compositionally biased region" description="Polar residues" evidence="1">
    <location>
        <begin position="1"/>
        <end position="19"/>
    </location>
</feature>
<evidence type="ECO:0000256" key="1">
    <source>
        <dbReference type="SAM" id="MobiDB-lite"/>
    </source>
</evidence>
<feature type="region of interest" description="Disordered" evidence="1">
    <location>
        <begin position="1"/>
        <end position="44"/>
    </location>
</feature>
<dbReference type="STRING" id="542832.A0A3M6VHD7"/>
<organism evidence="2 4">
    <name type="scientific">Peronospora effusa</name>
    <dbReference type="NCBI Taxonomy" id="542832"/>
    <lineage>
        <taxon>Eukaryota</taxon>
        <taxon>Sar</taxon>
        <taxon>Stramenopiles</taxon>
        <taxon>Oomycota</taxon>
        <taxon>Peronosporomycetes</taxon>
        <taxon>Peronosporales</taxon>
        <taxon>Peronosporaceae</taxon>
        <taxon>Peronospora</taxon>
    </lineage>
</organism>
<dbReference type="AlphaFoldDB" id="A0A3M6VHD7"/>
<dbReference type="EMBL" id="QKXF01000189">
    <property type="protein sequence ID" value="RQM14713.1"/>
    <property type="molecule type" value="Genomic_DNA"/>
</dbReference>
<keyword evidence="4" id="KW-1185">Reference proteome</keyword>
<evidence type="ECO:0000313" key="3">
    <source>
        <dbReference type="EMBL" id="RQM14713.1"/>
    </source>
</evidence>
<dbReference type="VEuPathDB" id="FungiDB:DD237_006492"/>
<evidence type="ECO:0000313" key="5">
    <source>
        <dbReference type="Proteomes" id="UP000286097"/>
    </source>
</evidence>
<dbReference type="Proteomes" id="UP000286097">
    <property type="component" value="Unassembled WGS sequence"/>
</dbReference>
<evidence type="ECO:0000313" key="2">
    <source>
        <dbReference type="EMBL" id="RMX65797.1"/>
    </source>
</evidence>
<comment type="caution">
    <text evidence="2">The sequence shown here is derived from an EMBL/GenBank/DDBJ whole genome shotgun (WGS) entry which is preliminary data.</text>
</comment>
<dbReference type="PANTHER" id="PTHR37067:SF3">
    <property type="entry name" value="PX DOMAIN-CONTAINING PROTEIN"/>
    <property type="match status" value="1"/>
</dbReference>
<evidence type="ECO:0000313" key="4">
    <source>
        <dbReference type="Proteomes" id="UP000282087"/>
    </source>
</evidence>
<name>A0A3M6VHD7_9STRA</name>
<dbReference type="Proteomes" id="UP000282087">
    <property type="component" value="Unassembled WGS sequence"/>
</dbReference>
<dbReference type="PANTHER" id="PTHR37067">
    <property type="entry name" value="PX DOMAIN-CONTAINING PROTEIN"/>
    <property type="match status" value="1"/>
</dbReference>